<dbReference type="Proteomes" id="UP000276133">
    <property type="component" value="Unassembled WGS sequence"/>
</dbReference>
<proteinExistence type="predicted"/>
<organism evidence="1 2">
    <name type="scientific">Brachionus plicatilis</name>
    <name type="common">Marine rotifer</name>
    <name type="synonym">Brachionus muelleri</name>
    <dbReference type="NCBI Taxonomy" id="10195"/>
    <lineage>
        <taxon>Eukaryota</taxon>
        <taxon>Metazoa</taxon>
        <taxon>Spiralia</taxon>
        <taxon>Gnathifera</taxon>
        <taxon>Rotifera</taxon>
        <taxon>Eurotatoria</taxon>
        <taxon>Monogononta</taxon>
        <taxon>Pseudotrocha</taxon>
        <taxon>Ploima</taxon>
        <taxon>Brachionidae</taxon>
        <taxon>Brachionus</taxon>
    </lineage>
</organism>
<reference evidence="1 2" key="1">
    <citation type="journal article" date="2018" name="Sci. Rep.">
        <title>Genomic signatures of local adaptation to the degree of environmental predictability in rotifers.</title>
        <authorList>
            <person name="Franch-Gras L."/>
            <person name="Hahn C."/>
            <person name="Garcia-Roger E.M."/>
            <person name="Carmona M.J."/>
            <person name="Serra M."/>
            <person name="Gomez A."/>
        </authorList>
    </citation>
    <scope>NUCLEOTIDE SEQUENCE [LARGE SCALE GENOMIC DNA]</scope>
    <source>
        <strain evidence="1">HYR1</strain>
    </source>
</reference>
<sequence>MIQKYFEYQISELNYNLASSNDSFFSQPFTDIRFKYYDPKSIDRTIKKNSILLETQNIQFDSYPNLIKDLDLMHIKRNIKDLLEKERKKIKKNFLNLNSACSPNSIVYTLPSNLELLEKLTCIEYLSRYTRIPQYRTNTVSYLFKKYKADDLNVQDEPYSERNSLIRAIDEFHGNSVKLVEEMMHFLDLNQTKDVRILDDKSGCIITSKQFIQNSFKFEEFQAIVVFSERYFSQNYIKHEGDLLEHLDFRVGLKKTELLKNNKKLEDLLKFLFN</sequence>
<dbReference type="AlphaFoldDB" id="A0A3M7RFU6"/>
<dbReference type="EMBL" id="REGN01003533">
    <property type="protein sequence ID" value="RNA22115.1"/>
    <property type="molecule type" value="Genomic_DNA"/>
</dbReference>
<keyword evidence="2" id="KW-1185">Reference proteome</keyword>
<comment type="caution">
    <text evidence="1">The sequence shown here is derived from an EMBL/GenBank/DDBJ whole genome shotgun (WGS) entry which is preliminary data.</text>
</comment>
<dbReference type="OrthoDB" id="10567032at2759"/>
<evidence type="ECO:0000313" key="1">
    <source>
        <dbReference type="EMBL" id="RNA22115.1"/>
    </source>
</evidence>
<name>A0A3M7RFU6_BRAPC</name>
<protein>
    <submittedName>
        <fullName evidence="1">Uncharacterized protein</fullName>
    </submittedName>
</protein>
<gene>
    <name evidence="1" type="ORF">BpHYR1_025703</name>
</gene>
<accession>A0A3M7RFU6</accession>
<evidence type="ECO:0000313" key="2">
    <source>
        <dbReference type="Proteomes" id="UP000276133"/>
    </source>
</evidence>